<sequence length="136" mass="15262">MTQTTKRLSGGNPRIAKGEGAAVVEAYLAAMPGWKQDVGRQLDRLICAEVPEVHKAVKWNTPFYGFAGDGWFTAFHCMTRYVKVTFFQGAALDPLPPVGSKQPDVRYLHVFEAEPLDEARFRDWIRQARALPLAKL</sequence>
<name>A0A845LYY4_9RHOB</name>
<proteinExistence type="predicted"/>
<evidence type="ECO:0000259" key="1">
    <source>
        <dbReference type="Pfam" id="PF08818"/>
    </source>
</evidence>
<gene>
    <name evidence="2" type="ORF">GQE99_08230</name>
</gene>
<feature type="domain" description="YdhG-like" evidence="1">
    <location>
        <begin position="35"/>
        <end position="128"/>
    </location>
</feature>
<reference evidence="2 3" key="1">
    <citation type="submission" date="2019-12" db="EMBL/GenBank/DDBJ databases">
        <title>Maritimibacter sp. nov. sp. isolated from sea sand.</title>
        <authorList>
            <person name="Kim J."/>
            <person name="Jeong S.E."/>
            <person name="Jung H.S."/>
            <person name="Jeon C.O."/>
        </authorList>
    </citation>
    <scope>NUCLEOTIDE SEQUENCE [LARGE SCALE GENOMIC DNA]</scope>
    <source>
        <strain evidence="2 3">DP07</strain>
    </source>
</reference>
<dbReference type="Proteomes" id="UP000467322">
    <property type="component" value="Unassembled WGS sequence"/>
</dbReference>
<protein>
    <submittedName>
        <fullName evidence="2">DUF1801 domain-containing protein</fullName>
    </submittedName>
</protein>
<dbReference type="SUPFAM" id="SSF159888">
    <property type="entry name" value="YdhG-like"/>
    <property type="match status" value="1"/>
</dbReference>
<organism evidence="2 3">
    <name type="scientific">Maritimibacter harenae</name>
    <dbReference type="NCBI Taxonomy" id="2606218"/>
    <lineage>
        <taxon>Bacteria</taxon>
        <taxon>Pseudomonadati</taxon>
        <taxon>Pseudomonadota</taxon>
        <taxon>Alphaproteobacteria</taxon>
        <taxon>Rhodobacterales</taxon>
        <taxon>Roseobacteraceae</taxon>
        <taxon>Maritimibacter</taxon>
    </lineage>
</organism>
<dbReference type="InterPro" id="IPR014922">
    <property type="entry name" value="YdhG-like"/>
</dbReference>
<evidence type="ECO:0000313" key="3">
    <source>
        <dbReference type="Proteomes" id="UP000467322"/>
    </source>
</evidence>
<dbReference type="EMBL" id="WTUX01000011">
    <property type="protein sequence ID" value="MZR13005.1"/>
    <property type="molecule type" value="Genomic_DNA"/>
</dbReference>
<keyword evidence="3" id="KW-1185">Reference proteome</keyword>
<dbReference type="Gene3D" id="3.90.1150.200">
    <property type="match status" value="1"/>
</dbReference>
<accession>A0A845LYY4</accession>
<dbReference type="RefSeq" id="WP_161351116.1">
    <property type="nucleotide sequence ID" value="NZ_WTUX01000011.1"/>
</dbReference>
<dbReference type="Pfam" id="PF08818">
    <property type="entry name" value="DUF1801"/>
    <property type="match status" value="1"/>
</dbReference>
<comment type="caution">
    <text evidence="2">The sequence shown here is derived from an EMBL/GenBank/DDBJ whole genome shotgun (WGS) entry which is preliminary data.</text>
</comment>
<evidence type="ECO:0000313" key="2">
    <source>
        <dbReference type="EMBL" id="MZR13005.1"/>
    </source>
</evidence>
<dbReference type="AlphaFoldDB" id="A0A845LYY4"/>